<proteinExistence type="predicted"/>
<organism evidence="1 2">
    <name type="scientific">Lyophyllum shimeji</name>
    <name type="common">Hon-shimeji</name>
    <name type="synonym">Tricholoma shimeji</name>
    <dbReference type="NCBI Taxonomy" id="47721"/>
    <lineage>
        <taxon>Eukaryota</taxon>
        <taxon>Fungi</taxon>
        <taxon>Dikarya</taxon>
        <taxon>Basidiomycota</taxon>
        <taxon>Agaricomycotina</taxon>
        <taxon>Agaricomycetes</taxon>
        <taxon>Agaricomycetidae</taxon>
        <taxon>Agaricales</taxon>
        <taxon>Tricholomatineae</taxon>
        <taxon>Lyophyllaceae</taxon>
        <taxon>Lyophyllum</taxon>
    </lineage>
</organism>
<evidence type="ECO:0000313" key="2">
    <source>
        <dbReference type="Proteomes" id="UP001063166"/>
    </source>
</evidence>
<keyword evidence="2" id="KW-1185">Reference proteome</keyword>
<comment type="caution">
    <text evidence="1">The sequence shown here is derived from an EMBL/GenBank/DDBJ whole genome shotgun (WGS) entry which is preliminary data.</text>
</comment>
<reference evidence="1" key="1">
    <citation type="submission" date="2022-07" db="EMBL/GenBank/DDBJ databases">
        <title>The genome of Lyophyllum shimeji provides insight into the initial evolution of ectomycorrhizal fungal genome.</title>
        <authorList>
            <person name="Kobayashi Y."/>
            <person name="Shibata T."/>
            <person name="Hirakawa H."/>
            <person name="Shigenobu S."/>
            <person name="Nishiyama T."/>
            <person name="Yamada A."/>
            <person name="Hasebe M."/>
            <person name="Kawaguchi M."/>
        </authorList>
    </citation>
    <scope>NUCLEOTIDE SEQUENCE</scope>
    <source>
        <strain evidence="1">AT787</strain>
    </source>
</reference>
<dbReference type="EMBL" id="BRPK01000013">
    <property type="protein sequence ID" value="GLB43289.1"/>
    <property type="molecule type" value="Genomic_DNA"/>
</dbReference>
<dbReference type="Proteomes" id="UP001063166">
    <property type="component" value="Unassembled WGS sequence"/>
</dbReference>
<dbReference type="AlphaFoldDB" id="A0A9P3PXH6"/>
<name>A0A9P3PXH6_LYOSH</name>
<gene>
    <name evidence="1" type="ORF">LshimejAT787_1301900</name>
</gene>
<protein>
    <submittedName>
        <fullName evidence="1">Uncharacterized protein</fullName>
    </submittedName>
</protein>
<accession>A0A9P3PXH6</accession>
<evidence type="ECO:0000313" key="1">
    <source>
        <dbReference type="EMBL" id="GLB43289.1"/>
    </source>
</evidence>
<sequence>MAIAAPRADDWVNCRQAVNALYAIMASDCCRGTSGRPGSELSYSSRIHRYNRLLLLPPFGEYEVGLINRMRPVLRPKFRPSWPNQSTSQPQISKMLLHLLPSAR</sequence>